<dbReference type="GO" id="GO:0006355">
    <property type="term" value="P:regulation of DNA-templated transcription"/>
    <property type="evidence" value="ECO:0007669"/>
    <property type="project" value="InterPro"/>
</dbReference>
<evidence type="ECO:0000259" key="2">
    <source>
        <dbReference type="Pfam" id="PF02805"/>
    </source>
</evidence>
<dbReference type="GO" id="GO:0008168">
    <property type="term" value="F:methyltransferase activity"/>
    <property type="evidence" value="ECO:0007669"/>
    <property type="project" value="InterPro"/>
</dbReference>
<dbReference type="InterPro" id="IPR035451">
    <property type="entry name" value="Ada-like_dom_sf"/>
</dbReference>
<evidence type="ECO:0000256" key="1">
    <source>
        <dbReference type="ARBA" id="ARBA00023159"/>
    </source>
</evidence>
<dbReference type="GO" id="GO:0003677">
    <property type="term" value="F:DNA binding"/>
    <property type="evidence" value="ECO:0007669"/>
    <property type="project" value="InterPro"/>
</dbReference>
<dbReference type="Proteomes" id="UP000199572">
    <property type="component" value="Unassembled WGS sequence"/>
</dbReference>
<feature type="domain" description="Ada DNA repair metal-binding" evidence="2">
    <location>
        <begin position="21"/>
        <end position="69"/>
    </location>
</feature>
<accession>A0A1H9QF06</accession>
<dbReference type="Pfam" id="PF02805">
    <property type="entry name" value="Ada_Zn_binding"/>
    <property type="match status" value="1"/>
</dbReference>
<evidence type="ECO:0000313" key="4">
    <source>
        <dbReference type="Proteomes" id="UP000199572"/>
    </source>
</evidence>
<dbReference type="GO" id="GO:0008270">
    <property type="term" value="F:zinc ion binding"/>
    <property type="evidence" value="ECO:0007669"/>
    <property type="project" value="InterPro"/>
</dbReference>
<dbReference type="OrthoDB" id="894286at2"/>
<dbReference type="STRING" id="390241.SAMN04488023_111163"/>
<gene>
    <name evidence="3" type="ORF">SAMN04488023_111163</name>
</gene>
<protein>
    <submittedName>
        <fullName evidence="3">Metal binding domain of Ada</fullName>
    </submittedName>
</protein>
<dbReference type="Gene3D" id="3.40.10.10">
    <property type="entry name" value="DNA Methylphosphotriester Repair Domain"/>
    <property type="match status" value="1"/>
</dbReference>
<evidence type="ECO:0000313" key="3">
    <source>
        <dbReference type="EMBL" id="SER58745.1"/>
    </source>
</evidence>
<sequence>MIKHLLLSNFDVKRKIKNNEICYAGNIRLKIYGQLNCRSGKRMKRENRVFFNTEEEALQSGFRPCGHCQNKKYKKWIYSISK</sequence>
<keyword evidence="4" id="KW-1185">Reference proteome</keyword>
<keyword evidence="1" id="KW-0010">Activator</keyword>
<reference evidence="3 4" key="1">
    <citation type="submission" date="2016-10" db="EMBL/GenBank/DDBJ databases">
        <authorList>
            <person name="de Groot N.N."/>
        </authorList>
    </citation>
    <scope>NUCLEOTIDE SEQUENCE [LARGE SCALE GENOMIC DNA]</scope>
    <source>
        <strain evidence="3 4">DSM 18610</strain>
    </source>
</reference>
<dbReference type="GO" id="GO:0006281">
    <property type="term" value="P:DNA repair"/>
    <property type="evidence" value="ECO:0007669"/>
    <property type="project" value="InterPro"/>
</dbReference>
<dbReference type="EMBL" id="FOGG01000011">
    <property type="protein sequence ID" value="SER58745.1"/>
    <property type="molecule type" value="Genomic_DNA"/>
</dbReference>
<dbReference type="InterPro" id="IPR004026">
    <property type="entry name" value="Ada_DNA_repair_Zn-bd"/>
</dbReference>
<proteinExistence type="predicted"/>
<name>A0A1H9QF06_9SPHI</name>
<organism evidence="3 4">
    <name type="scientific">Pedobacter rhizosphaerae</name>
    <dbReference type="NCBI Taxonomy" id="390241"/>
    <lineage>
        <taxon>Bacteria</taxon>
        <taxon>Pseudomonadati</taxon>
        <taxon>Bacteroidota</taxon>
        <taxon>Sphingobacteriia</taxon>
        <taxon>Sphingobacteriales</taxon>
        <taxon>Sphingobacteriaceae</taxon>
        <taxon>Pedobacter</taxon>
    </lineage>
</organism>
<dbReference type="AlphaFoldDB" id="A0A1H9QF06"/>
<dbReference type="RefSeq" id="WP_090884269.1">
    <property type="nucleotide sequence ID" value="NZ_FOGG01000011.1"/>
</dbReference>
<dbReference type="SUPFAM" id="SSF57884">
    <property type="entry name" value="Ada DNA repair protein, N-terminal domain (N-Ada 10)"/>
    <property type="match status" value="1"/>
</dbReference>